<keyword evidence="6" id="KW-1185">Reference proteome</keyword>
<dbReference type="InterPro" id="IPR025736">
    <property type="entry name" value="PucR_C-HTH_dom"/>
</dbReference>
<reference evidence="5 6" key="1">
    <citation type="submission" date="2016-02" db="EMBL/GenBank/DDBJ databases">
        <title>Draft Genome for Tepidibacillus decaturensis nov. sp. Strain Z9, an Anaerobic, Moderately Thermophilic and Heterotrophic Bacterium from Deep Subsurface of the Illinois Basin, USA.</title>
        <authorList>
            <person name="Dong Y."/>
            <person name="Chang J.Y."/>
            <person name="Sanford R."/>
            <person name="Fouke B.W."/>
        </authorList>
    </citation>
    <scope>NUCLEOTIDE SEQUENCE [LARGE SCALE GENOMIC DNA]</scope>
    <source>
        <strain evidence="5 6">Z9</strain>
    </source>
</reference>
<evidence type="ECO:0000259" key="3">
    <source>
        <dbReference type="Pfam" id="PF13556"/>
    </source>
</evidence>
<dbReference type="STRING" id="1413211.U473_05810"/>
<evidence type="ECO:0000259" key="2">
    <source>
        <dbReference type="Pfam" id="PF05651"/>
    </source>
</evidence>
<dbReference type="Pfam" id="PF05651">
    <property type="entry name" value="Diacid_rec"/>
    <property type="match status" value="1"/>
</dbReference>
<dbReference type="EMBL" id="LSKU01000001">
    <property type="protein sequence ID" value="KXG43581.1"/>
    <property type="molecule type" value="Genomic_DNA"/>
</dbReference>
<evidence type="ECO:0000313" key="5">
    <source>
        <dbReference type="EMBL" id="KXG43581.1"/>
    </source>
</evidence>
<dbReference type="InterPro" id="IPR042070">
    <property type="entry name" value="PucR_C-HTH_sf"/>
</dbReference>
<evidence type="ECO:0000313" key="6">
    <source>
        <dbReference type="Proteomes" id="UP000070352"/>
    </source>
</evidence>
<dbReference type="Pfam" id="PF13556">
    <property type="entry name" value="HTH_30"/>
    <property type="match status" value="1"/>
</dbReference>
<dbReference type="Proteomes" id="UP000070352">
    <property type="component" value="Unassembled WGS sequence"/>
</dbReference>
<evidence type="ECO:0000259" key="4">
    <source>
        <dbReference type="Pfam" id="PF17853"/>
    </source>
</evidence>
<dbReference type="InterPro" id="IPR008599">
    <property type="entry name" value="Diacid_rec"/>
</dbReference>
<protein>
    <submittedName>
        <fullName evidence="5">Transcriptional regulator</fullName>
    </submittedName>
</protein>
<accession>A0A135L3U6</accession>
<dbReference type="RefSeq" id="WP_068724260.1">
    <property type="nucleotide sequence ID" value="NZ_LSKU01000001.1"/>
</dbReference>
<name>A0A135L3U6_9BACI</name>
<dbReference type="InterPro" id="IPR041522">
    <property type="entry name" value="CdaR_GGDEF"/>
</dbReference>
<comment type="caution">
    <text evidence="5">The sequence shown here is derived from an EMBL/GenBank/DDBJ whole genome shotgun (WGS) entry which is preliminary data.</text>
</comment>
<dbReference type="PANTHER" id="PTHR33744">
    <property type="entry name" value="CARBOHYDRATE DIACID REGULATOR"/>
    <property type="match status" value="1"/>
</dbReference>
<sequence length="386" mass="44386">MIFLNHELAEQIVERTMNIIHRNINVMNEKGVIIGSGEKERINQIHDGAVAVIKSQSVVEIDEVKANYLKGAKPGVNLPIFFRNEIVGVVGITGPPEEIRGYGELVKMAAEMILEQAFLLEQIQWDQRLKEEVIHQIVVGNLETDPWFLERAKILGISFQIPRVAVIIEIKVNQLSEKELLSRRKKVVSTLQNLLDNDDLMALGYTTDIILFKKIKLNDDQWNEGQTLQQLRSWGSRIFQLSKVKTTMSIGSYYPEIAGLSLSYHEAMKTLEVGKHLFPDIDIYSYQEMGFPTLLVDLPKTLKHPLFEVYQRIVQNDKKGELQQTLKVFIEENGEVNHTAEKLFIHRNTLHYRLEKIKEMTGKDPKKLKDLLDLYISMLLNLLNSK</sequence>
<dbReference type="AlphaFoldDB" id="A0A135L3U6"/>
<feature type="domain" description="Putative sugar diacid recognition" evidence="2">
    <location>
        <begin position="4"/>
        <end position="136"/>
    </location>
</feature>
<dbReference type="PANTHER" id="PTHR33744:SF15">
    <property type="entry name" value="CARBOHYDRATE DIACID REGULATOR"/>
    <property type="match status" value="1"/>
</dbReference>
<organism evidence="5 6">
    <name type="scientific">Tepidibacillus decaturensis</name>
    <dbReference type="NCBI Taxonomy" id="1413211"/>
    <lineage>
        <taxon>Bacteria</taxon>
        <taxon>Bacillati</taxon>
        <taxon>Bacillota</taxon>
        <taxon>Bacilli</taxon>
        <taxon>Bacillales</taxon>
        <taxon>Bacillaceae</taxon>
        <taxon>Tepidibacillus</taxon>
    </lineage>
</organism>
<dbReference type="Pfam" id="PF17853">
    <property type="entry name" value="GGDEF_2"/>
    <property type="match status" value="1"/>
</dbReference>
<dbReference type="Gene3D" id="1.10.10.2840">
    <property type="entry name" value="PucR C-terminal helix-turn-helix domain"/>
    <property type="match status" value="1"/>
</dbReference>
<comment type="similarity">
    <text evidence="1">Belongs to the CdaR family.</text>
</comment>
<feature type="domain" description="CdaR GGDEF-like" evidence="4">
    <location>
        <begin position="144"/>
        <end position="273"/>
    </location>
</feature>
<gene>
    <name evidence="5" type="ORF">U473_05810</name>
</gene>
<dbReference type="OrthoDB" id="9792148at2"/>
<feature type="domain" description="PucR C-terminal helix-turn-helix" evidence="3">
    <location>
        <begin position="323"/>
        <end position="379"/>
    </location>
</feature>
<evidence type="ECO:0000256" key="1">
    <source>
        <dbReference type="ARBA" id="ARBA00006754"/>
    </source>
</evidence>
<proteinExistence type="inferred from homology"/>
<dbReference type="InterPro" id="IPR051448">
    <property type="entry name" value="CdaR-like_regulators"/>
</dbReference>